<accession>A0A5D2QXE7</accession>
<organism evidence="1 2">
    <name type="scientific">Gossypium tomentosum</name>
    <name type="common">Hawaiian cotton</name>
    <name type="synonym">Gossypium sandvicense</name>
    <dbReference type="NCBI Taxonomy" id="34277"/>
    <lineage>
        <taxon>Eukaryota</taxon>
        <taxon>Viridiplantae</taxon>
        <taxon>Streptophyta</taxon>
        <taxon>Embryophyta</taxon>
        <taxon>Tracheophyta</taxon>
        <taxon>Spermatophyta</taxon>
        <taxon>Magnoliopsida</taxon>
        <taxon>eudicotyledons</taxon>
        <taxon>Gunneridae</taxon>
        <taxon>Pentapetalae</taxon>
        <taxon>rosids</taxon>
        <taxon>malvids</taxon>
        <taxon>Malvales</taxon>
        <taxon>Malvaceae</taxon>
        <taxon>Malvoideae</taxon>
        <taxon>Gossypium</taxon>
    </lineage>
</organism>
<dbReference type="EMBL" id="CM017613">
    <property type="protein sequence ID" value="TYI32792.1"/>
    <property type="molecule type" value="Genomic_DNA"/>
</dbReference>
<dbReference type="AlphaFoldDB" id="A0A5D2QXE7"/>
<protein>
    <submittedName>
        <fullName evidence="1">Uncharacterized protein</fullName>
    </submittedName>
</protein>
<keyword evidence="2" id="KW-1185">Reference proteome</keyword>
<dbReference type="Proteomes" id="UP000322667">
    <property type="component" value="Chromosome A04"/>
</dbReference>
<sequence>MVNVGRGSCYTRVGWTCEVESWLHSCGAWRPRVSRKPQTLGLSGLYFWTQVLVFMNWACCNLGSDCCLLSIVCIWARAKIGSYTGVTISIIYINLL</sequence>
<gene>
    <name evidence="1" type="ORF">ES332_A04G087600v1</name>
</gene>
<evidence type="ECO:0000313" key="1">
    <source>
        <dbReference type="EMBL" id="TYI32792.1"/>
    </source>
</evidence>
<reference evidence="1 2" key="1">
    <citation type="submission" date="2019-07" db="EMBL/GenBank/DDBJ databases">
        <title>WGS assembly of Gossypium tomentosum.</title>
        <authorList>
            <person name="Chen Z.J."/>
            <person name="Sreedasyam A."/>
            <person name="Ando A."/>
            <person name="Song Q."/>
            <person name="De L."/>
            <person name="Hulse-Kemp A."/>
            <person name="Ding M."/>
            <person name="Ye W."/>
            <person name="Kirkbride R."/>
            <person name="Jenkins J."/>
            <person name="Plott C."/>
            <person name="Lovell J."/>
            <person name="Lin Y.-M."/>
            <person name="Vaughn R."/>
            <person name="Liu B."/>
            <person name="Li W."/>
            <person name="Simpson S."/>
            <person name="Scheffler B."/>
            <person name="Saski C."/>
            <person name="Grover C."/>
            <person name="Hu G."/>
            <person name="Conover J."/>
            <person name="Carlson J."/>
            <person name="Shu S."/>
            <person name="Boston L."/>
            <person name="Williams M."/>
            <person name="Peterson D."/>
            <person name="Mcgee K."/>
            <person name="Jones D."/>
            <person name="Wendel J."/>
            <person name="Stelly D."/>
            <person name="Grimwood J."/>
            <person name="Schmutz J."/>
        </authorList>
    </citation>
    <scope>NUCLEOTIDE SEQUENCE [LARGE SCALE GENOMIC DNA]</scope>
    <source>
        <strain evidence="1">7179.01</strain>
    </source>
</reference>
<proteinExistence type="predicted"/>
<evidence type="ECO:0000313" key="2">
    <source>
        <dbReference type="Proteomes" id="UP000322667"/>
    </source>
</evidence>
<name>A0A5D2QXE7_GOSTO</name>